<dbReference type="Gene3D" id="3.90.870.20">
    <property type="entry name" value="Carbamoyltransferase, C-terminal domain"/>
    <property type="match status" value="1"/>
</dbReference>
<dbReference type="PANTHER" id="PTHR34847:SF1">
    <property type="entry name" value="NODULATION PROTEIN U"/>
    <property type="match status" value="1"/>
</dbReference>
<dbReference type="InterPro" id="IPR051338">
    <property type="entry name" value="NodU/CmcH_Carbamoyltrnsfr"/>
</dbReference>
<dbReference type="Pfam" id="PF16861">
    <property type="entry name" value="Carbam_trans_C"/>
    <property type="match status" value="1"/>
</dbReference>
<evidence type="ECO:0000259" key="1">
    <source>
        <dbReference type="Pfam" id="PF16861"/>
    </source>
</evidence>
<sequence length="129" mass="14604">MFGLPFRLLAPAPLRGASAKKFGIETARHYLLRFMLYVVPVRSQWRKKVPAINHADNTARPQLVFEAGNPLYYRLIKSFYQKTGVPLVLNTSFNLRGEPIVASPADAYSTFIRSGIDVLVMGNFVCEKW</sequence>
<evidence type="ECO:0000313" key="3">
    <source>
        <dbReference type="Proteomes" id="UP000176609"/>
    </source>
</evidence>
<protein>
    <recommendedName>
        <fullName evidence="1">Carbamoyltransferase C-terminal domain-containing protein</fullName>
    </recommendedName>
</protein>
<gene>
    <name evidence="2" type="ORF">A2960_03290</name>
</gene>
<evidence type="ECO:0000313" key="2">
    <source>
        <dbReference type="EMBL" id="OGG27210.1"/>
    </source>
</evidence>
<dbReference type="InterPro" id="IPR031730">
    <property type="entry name" value="Carbam_trans_C"/>
</dbReference>
<feature type="domain" description="Carbamoyltransferase C-terminal" evidence="1">
    <location>
        <begin position="6"/>
        <end position="128"/>
    </location>
</feature>
<dbReference type="PANTHER" id="PTHR34847">
    <property type="entry name" value="NODULATION PROTEIN U"/>
    <property type="match status" value="1"/>
</dbReference>
<reference evidence="2 3" key="1">
    <citation type="journal article" date="2016" name="Nat. Commun.">
        <title>Thousands of microbial genomes shed light on interconnected biogeochemical processes in an aquifer system.</title>
        <authorList>
            <person name="Anantharaman K."/>
            <person name="Brown C.T."/>
            <person name="Hug L.A."/>
            <person name="Sharon I."/>
            <person name="Castelle C.J."/>
            <person name="Probst A.J."/>
            <person name="Thomas B.C."/>
            <person name="Singh A."/>
            <person name="Wilkins M.J."/>
            <person name="Karaoz U."/>
            <person name="Brodie E.L."/>
            <person name="Williams K.H."/>
            <person name="Hubbard S.S."/>
            <person name="Banfield J.F."/>
        </authorList>
    </citation>
    <scope>NUCLEOTIDE SEQUENCE [LARGE SCALE GENOMIC DNA]</scope>
</reference>
<name>A0A1F6AR93_9BACT</name>
<dbReference type="AlphaFoldDB" id="A0A1F6AR93"/>
<accession>A0A1F6AR93</accession>
<proteinExistence type="predicted"/>
<organism evidence="2 3">
    <name type="scientific">Candidatus Gottesmanbacteria bacterium RIFCSPLOWO2_01_FULL_39_12b</name>
    <dbReference type="NCBI Taxonomy" id="1798388"/>
    <lineage>
        <taxon>Bacteria</taxon>
        <taxon>Candidatus Gottesmaniibacteriota</taxon>
    </lineage>
</organism>
<comment type="caution">
    <text evidence="2">The sequence shown here is derived from an EMBL/GenBank/DDBJ whole genome shotgun (WGS) entry which is preliminary data.</text>
</comment>
<dbReference type="EMBL" id="MFJR01000006">
    <property type="protein sequence ID" value="OGG27210.1"/>
    <property type="molecule type" value="Genomic_DNA"/>
</dbReference>
<dbReference type="Proteomes" id="UP000176609">
    <property type="component" value="Unassembled WGS sequence"/>
</dbReference>
<dbReference type="InterPro" id="IPR038152">
    <property type="entry name" value="Carbam_trans_C_sf"/>
</dbReference>